<evidence type="ECO:0000313" key="3">
    <source>
        <dbReference type="Proteomes" id="UP001157034"/>
    </source>
</evidence>
<dbReference type="RefSeq" id="WP_284253933.1">
    <property type="nucleotide sequence ID" value="NZ_BSVB01000001.1"/>
</dbReference>
<comment type="caution">
    <text evidence="2">The sequence shown here is derived from an EMBL/GenBank/DDBJ whole genome shotgun (WGS) entry which is preliminary data.</text>
</comment>
<dbReference type="EMBL" id="BSVB01000001">
    <property type="protein sequence ID" value="GMA95091.1"/>
    <property type="molecule type" value="Genomic_DNA"/>
</dbReference>
<dbReference type="Proteomes" id="UP001157034">
    <property type="component" value="Unassembled WGS sequence"/>
</dbReference>
<evidence type="ECO:0000313" key="2">
    <source>
        <dbReference type="EMBL" id="GMA95091.1"/>
    </source>
</evidence>
<evidence type="ECO:0000259" key="1">
    <source>
        <dbReference type="Pfam" id="PF00745"/>
    </source>
</evidence>
<feature type="domain" description="Tetrapyrrole biosynthesis glutamyl-tRNA reductase dimerisation" evidence="1">
    <location>
        <begin position="22"/>
        <end position="110"/>
    </location>
</feature>
<proteinExistence type="predicted"/>
<organism evidence="2 3">
    <name type="scientific">Pseudolysinimonas kribbensis</name>
    <dbReference type="NCBI Taxonomy" id="433641"/>
    <lineage>
        <taxon>Bacteria</taxon>
        <taxon>Bacillati</taxon>
        <taxon>Actinomycetota</taxon>
        <taxon>Actinomycetes</taxon>
        <taxon>Micrococcales</taxon>
        <taxon>Microbacteriaceae</taxon>
        <taxon>Pseudolysinimonas</taxon>
    </lineage>
</organism>
<accession>A0ABQ6K8M1</accession>
<dbReference type="InterPro" id="IPR015896">
    <property type="entry name" value="4pyrrol_synth_GluRdtase_dimer"/>
</dbReference>
<keyword evidence="3" id="KW-1185">Reference proteome</keyword>
<sequence>MELLDLELLALHAPLPELGGDAHRIVDDAVAEYAAERAAAPGIVAFRRHVLGVLGAELERARAHGADEATLTAMRHLTGVLVHGPSVRARELAASGRAAEFEAGLEAIFDIRVEAEDRLGDQRDATA</sequence>
<name>A0ABQ6K8M1_9MICO</name>
<gene>
    <name evidence="2" type="ORF">GCM10025881_19150</name>
</gene>
<protein>
    <recommendedName>
        <fullName evidence="1">Tetrapyrrole biosynthesis glutamyl-tRNA reductase dimerisation domain-containing protein</fullName>
    </recommendedName>
</protein>
<dbReference type="Pfam" id="PF00745">
    <property type="entry name" value="GlutR_dimer"/>
    <property type="match status" value="1"/>
</dbReference>
<reference evidence="3" key="1">
    <citation type="journal article" date="2019" name="Int. J. Syst. Evol. Microbiol.">
        <title>The Global Catalogue of Microorganisms (GCM) 10K type strain sequencing project: providing services to taxonomists for standard genome sequencing and annotation.</title>
        <authorList>
            <consortium name="The Broad Institute Genomics Platform"/>
            <consortium name="The Broad Institute Genome Sequencing Center for Infectious Disease"/>
            <person name="Wu L."/>
            <person name="Ma J."/>
        </authorList>
    </citation>
    <scope>NUCLEOTIDE SEQUENCE [LARGE SCALE GENOMIC DNA]</scope>
    <source>
        <strain evidence="3">NBRC 108894</strain>
    </source>
</reference>